<dbReference type="EMBL" id="FNNQ01000038">
    <property type="protein sequence ID" value="SDX60747.1"/>
    <property type="molecule type" value="Genomic_DNA"/>
</dbReference>
<dbReference type="InterPro" id="IPR029348">
    <property type="entry name" value="NTF-like"/>
</dbReference>
<sequence length="292" mass="33753">MKDIVYPVLKQRVNESGGTRGALVVPTVAVQLIDVRVADLLLIVLCEEEKNDSGLSTYVVDTWKVKEVHVQATHLEKELLIGGREDLIPCFLYGEILVDPNQYLEAICTTLRDLPPIWKEKKMCIEYANVLEGYLATQVHLNSGYLMDAFATIQEGLQHWGRLVIIEAGGYPEISLWRQVKPVEPALYKLNYELIHGNDSIEKRIRLVLLATEYSMISKLKNYTSFLLELMRDERGTWSIEKLSYRLAMEQMTMDPTLLIEELVKRSVLEEVVLWEHNRAHHRYRYISETFS</sequence>
<accession>A0A1H3D2Y1</accession>
<feature type="domain" description="Nucleotidyltransferase-like" evidence="1">
    <location>
        <begin position="1"/>
        <end position="116"/>
    </location>
</feature>
<reference evidence="3 4" key="1">
    <citation type="submission" date="2016-10" db="EMBL/GenBank/DDBJ databases">
        <authorList>
            <person name="de Groot N.N."/>
        </authorList>
    </citation>
    <scope>NUCLEOTIDE SEQUENCE [LARGE SCALE GENOMIC DNA]</scope>
    <source>
        <strain evidence="3 4">DSM 45610</strain>
    </source>
</reference>
<evidence type="ECO:0000259" key="1">
    <source>
        <dbReference type="Pfam" id="PF14540"/>
    </source>
</evidence>
<dbReference type="Gene3D" id="1.20.120.330">
    <property type="entry name" value="Nucleotidyltransferases domain 2"/>
    <property type="match status" value="1"/>
</dbReference>
<evidence type="ECO:0000313" key="4">
    <source>
        <dbReference type="Proteomes" id="UP000198534"/>
    </source>
</evidence>
<dbReference type="Proteomes" id="UP000198534">
    <property type="component" value="Unassembled WGS sequence"/>
</dbReference>
<dbReference type="InterPro" id="IPR043519">
    <property type="entry name" value="NT_sf"/>
</dbReference>
<proteinExistence type="predicted"/>
<keyword evidence="4" id="KW-1185">Reference proteome</keyword>
<protein>
    <submittedName>
        <fullName evidence="3">Nucleotidyltransferase-like</fullName>
    </submittedName>
</protein>
<dbReference type="Pfam" id="PF14540">
    <property type="entry name" value="NTF-like"/>
    <property type="match status" value="1"/>
</dbReference>
<keyword evidence="3" id="KW-0808">Transferase</keyword>
<dbReference type="STRING" id="1048340.SAMN05444487_1382"/>
<dbReference type="InterPro" id="IPR054515">
    <property type="entry name" value="YgxA-like_substrate-bd"/>
</dbReference>
<dbReference type="RefSeq" id="WP_091743079.1">
    <property type="nucleotide sequence ID" value="NZ_FNNQ01000038.1"/>
</dbReference>
<feature type="domain" description="YgxA-like substrate binding" evidence="2">
    <location>
        <begin position="121"/>
        <end position="219"/>
    </location>
</feature>
<dbReference type="Pfam" id="PF22339">
    <property type="entry name" value="YgxA-like_sub_bind"/>
    <property type="match status" value="1"/>
</dbReference>
<gene>
    <name evidence="3" type="ORF">SAMN05444487_1382</name>
</gene>
<dbReference type="AlphaFoldDB" id="A0A1H3D2Y1"/>
<dbReference type="Gene3D" id="3.30.460.10">
    <property type="entry name" value="Beta Polymerase, domain 2"/>
    <property type="match status" value="1"/>
</dbReference>
<evidence type="ECO:0000313" key="3">
    <source>
        <dbReference type="EMBL" id="SDX60747.1"/>
    </source>
</evidence>
<evidence type="ECO:0000259" key="2">
    <source>
        <dbReference type="Pfam" id="PF22339"/>
    </source>
</evidence>
<dbReference type="OrthoDB" id="2350973at2"/>
<organism evidence="3 4">
    <name type="scientific">Marininema mesophilum</name>
    <dbReference type="NCBI Taxonomy" id="1048340"/>
    <lineage>
        <taxon>Bacteria</taxon>
        <taxon>Bacillati</taxon>
        <taxon>Bacillota</taxon>
        <taxon>Bacilli</taxon>
        <taxon>Bacillales</taxon>
        <taxon>Thermoactinomycetaceae</taxon>
        <taxon>Marininema</taxon>
    </lineage>
</organism>
<name>A0A1H3D2Y1_9BACL</name>
<dbReference type="GO" id="GO:0016740">
    <property type="term" value="F:transferase activity"/>
    <property type="evidence" value="ECO:0007669"/>
    <property type="project" value="UniProtKB-KW"/>
</dbReference>